<evidence type="ECO:0000256" key="9">
    <source>
        <dbReference type="ARBA" id="ARBA00022962"/>
    </source>
</evidence>
<dbReference type="InterPro" id="IPR047084">
    <property type="entry name" value="GFAT_N"/>
</dbReference>
<dbReference type="Gene3D" id="3.60.20.10">
    <property type="entry name" value="Glutamine Phosphoribosylpyrophosphate, subunit 1, domain 1"/>
    <property type="match status" value="1"/>
</dbReference>
<dbReference type="AlphaFoldDB" id="A0A0U4WGE5"/>
<comment type="subunit">
    <text evidence="10">Homodimer.</text>
</comment>
<dbReference type="GO" id="GO:0005829">
    <property type="term" value="C:cytosol"/>
    <property type="evidence" value="ECO:0007669"/>
    <property type="project" value="TreeGrafter"/>
</dbReference>
<dbReference type="GO" id="GO:0006047">
    <property type="term" value="P:UDP-N-acetylglucosamine metabolic process"/>
    <property type="evidence" value="ECO:0007669"/>
    <property type="project" value="TreeGrafter"/>
</dbReference>
<evidence type="ECO:0000256" key="5">
    <source>
        <dbReference type="ARBA" id="ARBA00022490"/>
    </source>
</evidence>
<dbReference type="OrthoDB" id="106547at2"/>
<dbReference type="FunFam" id="3.60.20.10:FF:000006">
    <property type="entry name" value="Glutamine--fructose-6-phosphate aminotransferase [isomerizing]"/>
    <property type="match status" value="1"/>
</dbReference>
<dbReference type="FunFam" id="3.40.50.10490:FF:000002">
    <property type="entry name" value="Glutamine--fructose-6-phosphate aminotransferase [isomerizing]"/>
    <property type="match status" value="1"/>
</dbReference>
<keyword evidence="8" id="KW-0677">Repeat</keyword>
<keyword evidence="9" id="KW-0315">Glutamine amidotransferase</keyword>
<keyword evidence="12" id="KW-1185">Reference proteome</keyword>
<protein>
    <recommendedName>
        <fullName evidence="4 10">Glutamine--fructose-6-phosphate aminotransferase [isomerizing]</fullName>
        <ecNumber evidence="3 10">2.6.1.16</ecNumber>
    </recommendedName>
    <alternativeName>
        <fullName evidence="10">D-fructose-6-phosphate amidotransferase</fullName>
    </alternativeName>
    <alternativeName>
        <fullName evidence="10">GFAT</fullName>
    </alternativeName>
    <alternativeName>
        <fullName evidence="10">Glucosamine-6-phosphate synthase</fullName>
    </alternativeName>
    <alternativeName>
        <fullName evidence="10">Hexosephosphate aminotransferase</fullName>
    </alternativeName>
    <alternativeName>
        <fullName evidence="10">L-glutamine--D-fructose-6-phosphate amidotransferase</fullName>
    </alternativeName>
</protein>
<dbReference type="InterPro" id="IPR001347">
    <property type="entry name" value="SIS_dom"/>
</dbReference>
<keyword evidence="5 10" id="KW-0963">Cytoplasm</keyword>
<dbReference type="CDD" id="cd00714">
    <property type="entry name" value="GFAT"/>
    <property type="match status" value="1"/>
</dbReference>
<dbReference type="PANTHER" id="PTHR10937">
    <property type="entry name" value="GLUCOSAMINE--FRUCTOSE-6-PHOSPHATE AMINOTRANSFERASE, ISOMERIZING"/>
    <property type="match status" value="1"/>
</dbReference>
<comment type="caution">
    <text evidence="10">Lacks conserved residue(s) required for the propagation of feature annotation.</text>
</comment>
<reference evidence="11 12" key="1">
    <citation type="submission" date="2015-12" db="EMBL/GenBank/DDBJ databases">
        <title>Genome sequence of Aneurinibacillus soli.</title>
        <authorList>
            <person name="Lee J.S."/>
            <person name="Lee K.C."/>
            <person name="Kim K.K."/>
            <person name="Lee B.W."/>
        </authorList>
    </citation>
    <scope>NUCLEOTIDE SEQUENCE [LARGE SCALE GENOMIC DNA]</scope>
    <source>
        <strain evidence="11 12">CB4</strain>
    </source>
</reference>
<evidence type="ECO:0000256" key="10">
    <source>
        <dbReference type="HAMAP-Rule" id="MF_00164"/>
    </source>
</evidence>
<dbReference type="InterPro" id="IPR035466">
    <property type="entry name" value="GlmS/AgaS_SIS"/>
</dbReference>
<evidence type="ECO:0000256" key="2">
    <source>
        <dbReference type="ARBA" id="ARBA00004496"/>
    </source>
</evidence>
<dbReference type="InterPro" id="IPR035490">
    <property type="entry name" value="GlmS/FrlB_SIS"/>
</dbReference>
<feature type="active site" description="For Fru-6P isomerization activity" evidence="10">
    <location>
        <position position="608"/>
    </location>
</feature>
<comment type="subcellular location">
    <subcellularLocation>
        <location evidence="2 10">Cytoplasm</location>
    </subcellularLocation>
</comment>
<dbReference type="SUPFAM" id="SSF53697">
    <property type="entry name" value="SIS domain"/>
    <property type="match status" value="1"/>
</dbReference>
<proteinExistence type="inferred from homology"/>
<dbReference type="CDD" id="cd05008">
    <property type="entry name" value="SIS_GlmS_GlmD_1"/>
    <property type="match status" value="1"/>
</dbReference>
<dbReference type="PROSITE" id="PS51464">
    <property type="entry name" value="SIS"/>
    <property type="match status" value="2"/>
</dbReference>
<dbReference type="Pfam" id="PF13522">
    <property type="entry name" value="GATase_6"/>
    <property type="match status" value="1"/>
</dbReference>
<dbReference type="GO" id="GO:0046349">
    <property type="term" value="P:amino sugar biosynthetic process"/>
    <property type="evidence" value="ECO:0007669"/>
    <property type="project" value="UniProtKB-ARBA"/>
</dbReference>
<keyword evidence="7 10" id="KW-0808">Transferase</keyword>
<dbReference type="HAMAP" id="MF_00164">
    <property type="entry name" value="GlmS"/>
    <property type="match status" value="1"/>
</dbReference>
<evidence type="ECO:0000313" key="12">
    <source>
        <dbReference type="Proteomes" id="UP000217696"/>
    </source>
</evidence>
<dbReference type="PROSITE" id="PS51278">
    <property type="entry name" value="GATASE_TYPE_2"/>
    <property type="match status" value="1"/>
</dbReference>
<dbReference type="InterPro" id="IPR005855">
    <property type="entry name" value="GFAT"/>
</dbReference>
<evidence type="ECO:0000313" key="11">
    <source>
        <dbReference type="EMBL" id="BAU27787.1"/>
    </source>
</evidence>
<dbReference type="GO" id="GO:0006002">
    <property type="term" value="P:fructose 6-phosphate metabolic process"/>
    <property type="evidence" value="ECO:0007669"/>
    <property type="project" value="TreeGrafter"/>
</dbReference>
<dbReference type="SUPFAM" id="SSF56235">
    <property type="entry name" value="N-terminal nucleophile aminohydrolases (Ntn hydrolases)"/>
    <property type="match status" value="1"/>
</dbReference>
<dbReference type="Pfam" id="PF01380">
    <property type="entry name" value="SIS"/>
    <property type="match status" value="2"/>
</dbReference>
<keyword evidence="6 10" id="KW-0032">Aminotransferase</keyword>
<dbReference type="NCBIfam" id="NF001484">
    <property type="entry name" value="PRK00331.1"/>
    <property type="match status" value="1"/>
</dbReference>
<dbReference type="FunFam" id="3.40.50.10490:FF:000001">
    <property type="entry name" value="Glutamine--fructose-6-phosphate aminotransferase [isomerizing]"/>
    <property type="match status" value="1"/>
</dbReference>
<evidence type="ECO:0000256" key="4">
    <source>
        <dbReference type="ARBA" id="ARBA00016090"/>
    </source>
</evidence>
<organism evidence="11 12">
    <name type="scientific">Aneurinibacillus soli</name>
    <dbReference type="NCBI Taxonomy" id="1500254"/>
    <lineage>
        <taxon>Bacteria</taxon>
        <taxon>Bacillati</taxon>
        <taxon>Bacillota</taxon>
        <taxon>Bacilli</taxon>
        <taxon>Bacillales</taxon>
        <taxon>Paenibacillaceae</taxon>
        <taxon>Aneurinibacillus group</taxon>
        <taxon>Aneurinibacillus</taxon>
    </lineage>
</organism>
<evidence type="ECO:0000256" key="7">
    <source>
        <dbReference type="ARBA" id="ARBA00022679"/>
    </source>
</evidence>
<dbReference type="Proteomes" id="UP000217696">
    <property type="component" value="Chromosome"/>
</dbReference>
<dbReference type="GO" id="GO:0097367">
    <property type="term" value="F:carbohydrate derivative binding"/>
    <property type="evidence" value="ECO:0007669"/>
    <property type="project" value="InterPro"/>
</dbReference>
<dbReference type="EC" id="2.6.1.16" evidence="3 10"/>
<dbReference type="EMBL" id="AP017312">
    <property type="protein sequence ID" value="BAU27787.1"/>
    <property type="molecule type" value="Genomic_DNA"/>
</dbReference>
<dbReference type="KEGG" id="asoc:CB4_01961"/>
<evidence type="ECO:0000256" key="1">
    <source>
        <dbReference type="ARBA" id="ARBA00001031"/>
    </source>
</evidence>
<dbReference type="RefSeq" id="WP_096465393.1">
    <property type="nucleotide sequence ID" value="NZ_AP017312.1"/>
</dbReference>
<comment type="catalytic activity">
    <reaction evidence="1 10">
        <text>D-fructose 6-phosphate + L-glutamine = D-glucosamine 6-phosphate + L-glutamate</text>
        <dbReference type="Rhea" id="RHEA:13237"/>
        <dbReference type="ChEBI" id="CHEBI:29985"/>
        <dbReference type="ChEBI" id="CHEBI:58359"/>
        <dbReference type="ChEBI" id="CHEBI:58725"/>
        <dbReference type="ChEBI" id="CHEBI:61527"/>
        <dbReference type="EC" id="2.6.1.16"/>
    </reaction>
</comment>
<dbReference type="GO" id="GO:0004360">
    <property type="term" value="F:glutamine-fructose-6-phosphate transaminase (isomerizing) activity"/>
    <property type="evidence" value="ECO:0007669"/>
    <property type="project" value="UniProtKB-UniRule"/>
</dbReference>
<evidence type="ECO:0000256" key="3">
    <source>
        <dbReference type="ARBA" id="ARBA00012916"/>
    </source>
</evidence>
<dbReference type="PANTHER" id="PTHR10937:SF0">
    <property type="entry name" value="GLUTAMINE--FRUCTOSE-6-PHOSPHATE TRANSAMINASE (ISOMERIZING)"/>
    <property type="match status" value="1"/>
</dbReference>
<sequence>MSGIVGFIGKRNALPILLDCLDTLDYRGYDSAGIAISDESTIHIRKTVGRIDDLRAVVNRDLVTTGILGIGHTRWATHGIPSEANSHPLTGCDDRFIVVHNGIIENYPQLKRNLLKQGHTFATETDTEVIPHLLEEYDTGDFEKTVQAVLPMLVGSFALAIMSKEQPDMIIAVSQNNPLVLGRDKTDLYFASDIPAMLPFTRQFYPIQNGEYAVLTQGHVTIKKFADGTEICPIWRLADETLGDVLLNEYEHYMRKEIFDQPKALRDTLAGRLTEDGVELAELAAAWDAGLFARVRKIDIVASGTSYHAGLIGKKALEQLLHFPVAATYSSEFVHEHANLDETNLVILLSQSGETADTLSALREAQKYGCPTIAITNTAGSTISRKADCTLLTKAGPELAVASTKAYTAQIATMLLLAVWTAQRMSSLQPTQVADLLAALRQLPTDVESTLIMIDDAIDQLAQVTYDQESLFLIGRGLDYVLALEGALKLQEIAYIHADAYAAGEMKHGTMALITPGMPVIALATQTGSVFDKTISNIREVKARDAFVVGITTVSDDVLADEVDEVMYIPETHPLLMPVLAAIPLQLLAYYAGTVRGNDVDRPRNLAKSLTVE</sequence>
<dbReference type="InterPro" id="IPR017932">
    <property type="entry name" value="GATase_2_dom"/>
</dbReference>
<dbReference type="CDD" id="cd05009">
    <property type="entry name" value="SIS_GlmS_GlmD_2"/>
    <property type="match status" value="1"/>
</dbReference>
<dbReference type="InterPro" id="IPR029055">
    <property type="entry name" value="Ntn_hydrolases_N"/>
</dbReference>
<evidence type="ECO:0000256" key="6">
    <source>
        <dbReference type="ARBA" id="ARBA00022576"/>
    </source>
</evidence>
<accession>A0A0U4WGE5</accession>
<feature type="initiator methionine" description="Removed" evidence="10">
    <location>
        <position position="1"/>
    </location>
</feature>
<dbReference type="NCBIfam" id="TIGR01135">
    <property type="entry name" value="glmS"/>
    <property type="match status" value="1"/>
</dbReference>
<dbReference type="GO" id="GO:0006487">
    <property type="term" value="P:protein N-linked glycosylation"/>
    <property type="evidence" value="ECO:0007669"/>
    <property type="project" value="TreeGrafter"/>
</dbReference>
<dbReference type="GO" id="GO:0005975">
    <property type="term" value="P:carbohydrate metabolic process"/>
    <property type="evidence" value="ECO:0007669"/>
    <property type="project" value="UniProtKB-UniRule"/>
</dbReference>
<gene>
    <name evidence="11" type="primary">glmS_2</name>
    <name evidence="10" type="synonym">glmS</name>
    <name evidence="11" type="ORF">CB4_01961</name>
</gene>
<dbReference type="InterPro" id="IPR046348">
    <property type="entry name" value="SIS_dom_sf"/>
</dbReference>
<name>A0A0U4WGE5_9BACL</name>
<dbReference type="Gene3D" id="3.40.50.10490">
    <property type="entry name" value="Glucose-6-phosphate isomerase like protein, domain 1"/>
    <property type="match status" value="2"/>
</dbReference>
<evidence type="ECO:0000256" key="8">
    <source>
        <dbReference type="ARBA" id="ARBA00022737"/>
    </source>
</evidence>
<comment type="function">
    <text evidence="10">Catalyzes the first step in hexosamine metabolism, converting fructose-6P into glucosamine-6P using glutamine as a nitrogen source.</text>
</comment>